<keyword evidence="2 5" id="KW-0812">Transmembrane</keyword>
<evidence type="ECO:0000256" key="3">
    <source>
        <dbReference type="ARBA" id="ARBA00022989"/>
    </source>
</evidence>
<dbReference type="InterPro" id="IPR044839">
    <property type="entry name" value="NDR1-like"/>
</dbReference>
<sequence length="173" mass="19745">MAFTIFQIGVIFVFVFVVLRFKNPKFRIRSGSFHNDTFQIGRDKASPYFNLTLETQFGVKNTNFGHFKYEMCNVTFAYRGTVVGFVSINRARARARSTRKFDAMVVLKTESDLPNTSELSDDISSGKVPLTSSSELNGKIQFMKLIKKKKSAQMNCTMNLDIHTRTLQDILCK</sequence>
<dbReference type="InterPro" id="IPR004864">
    <property type="entry name" value="LEA_2"/>
</dbReference>
<evidence type="ECO:0000256" key="2">
    <source>
        <dbReference type="ARBA" id="ARBA00022692"/>
    </source>
</evidence>
<evidence type="ECO:0000256" key="5">
    <source>
        <dbReference type="SAM" id="Phobius"/>
    </source>
</evidence>
<protein>
    <recommendedName>
        <fullName evidence="6">Late embryogenesis abundant protein LEA-2 subgroup domain-containing protein</fullName>
    </recommendedName>
</protein>
<comment type="subcellular location">
    <subcellularLocation>
        <location evidence="1">Membrane</location>
        <topology evidence="1">Single-pass membrane protein</topology>
    </subcellularLocation>
</comment>
<reference evidence="7 8" key="1">
    <citation type="journal article" date="2014" name="PLoS ONE">
        <title>Global Analysis of Gene Expression Profiles in Physic Nut (Jatropha curcas L.) Seedlings Exposed to Salt Stress.</title>
        <authorList>
            <person name="Zhang L."/>
            <person name="Zhang C."/>
            <person name="Wu P."/>
            <person name="Chen Y."/>
            <person name="Li M."/>
            <person name="Jiang H."/>
            <person name="Wu G."/>
        </authorList>
    </citation>
    <scope>NUCLEOTIDE SEQUENCE [LARGE SCALE GENOMIC DNA]</scope>
    <source>
        <strain evidence="8">cv. GZQX0401</strain>
        <tissue evidence="7">Young leaves</tissue>
    </source>
</reference>
<evidence type="ECO:0000313" key="8">
    <source>
        <dbReference type="Proteomes" id="UP000027138"/>
    </source>
</evidence>
<accession>A0A067JHG5</accession>
<dbReference type="PANTHER" id="PTHR31234">
    <property type="entry name" value="LATE EMBRYOGENESIS ABUNDANT (LEA) HYDROXYPROLINE-RICH GLYCOPROTEIN FAMILY"/>
    <property type="match status" value="1"/>
</dbReference>
<organism evidence="7 8">
    <name type="scientific">Jatropha curcas</name>
    <name type="common">Barbados nut</name>
    <dbReference type="NCBI Taxonomy" id="180498"/>
    <lineage>
        <taxon>Eukaryota</taxon>
        <taxon>Viridiplantae</taxon>
        <taxon>Streptophyta</taxon>
        <taxon>Embryophyta</taxon>
        <taxon>Tracheophyta</taxon>
        <taxon>Spermatophyta</taxon>
        <taxon>Magnoliopsida</taxon>
        <taxon>eudicotyledons</taxon>
        <taxon>Gunneridae</taxon>
        <taxon>Pentapetalae</taxon>
        <taxon>rosids</taxon>
        <taxon>fabids</taxon>
        <taxon>Malpighiales</taxon>
        <taxon>Euphorbiaceae</taxon>
        <taxon>Crotonoideae</taxon>
        <taxon>Jatropheae</taxon>
        <taxon>Jatropha</taxon>
    </lineage>
</organism>
<keyword evidence="3 5" id="KW-1133">Transmembrane helix</keyword>
<gene>
    <name evidence="7" type="ORF">JCGZ_26034</name>
</gene>
<evidence type="ECO:0000313" key="7">
    <source>
        <dbReference type="EMBL" id="KDP22203.1"/>
    </source>
</evidence>
<dbReference type="GO" id="GO:0005886">
    <property type="term" value="C:plasma membrane"/>
    <property type="evidence" value="ECO:0007669"/>
    <property type="project" value="TreeGrafter"/>
</dbReference>
<dbReference type="EMBL" id="KK915447">
    <property type="protein sequence ID" value="KDP22203.1"/>
    <property type="molecule type" value="Genomic_DNA"/>
</dbReference>
<keyword evidence="8" id="KW-1185">Reference proteome</keyword>
<proteinExistence type="predicted"/>
<dbReference type="Proteomes" id="UP000027138">
    <property type="component" value="Unassembled WGS sequence"/>
</dbReference>
<dbReference type="STRING" id="180498.A0A067JHG5"/>
<dbReference type="OrthoDB" id="1894389at2759"/>
<keyword evidence="4 5" id="KW-0472">Membrane</keyword>
<dbReference type="AlphaFoldDB" id="A0A067JHG5"/>
<name>A0A067JHG5_JATCU</name>
<dbReference type="Pfam" id="PF03168">
    <property type="entry name" value="LEA_2"/>
    <property type="match status" value="1"/>
</dbReference>
<dbReference type="GO" id="GO:0098542">
    <property type="term" value="P:defense response to other organism"/>
    <property type="evidence" value="ECO:0007669"/>
    <property type="project" value="InterPro"/>
</dbReference>
<evidence type="ECO:0000256" key="1">
    <source>
        <dbReference type="ARBA" id="ARBA00004167"/>
    </source>
</evidence>
<feature type="transmembrane region" description="Helical" evidence="5">
    <location>
        <begin position="6"/>
        <end position="22"/>
    </location>
</feature>
<dbReference type="PANTHER" id="PTHR31234:SF2">
    <property type="entry name" value="OS05G0199100 PROTEIN"/>
    <property type="match status" value="1"/>
</dbReference>
<evidence type="ECO:0000256" key="4">
    <source>
        <dbReference type="ARBA" id="ARBA00023136"/>
    </source>
</evidence>
<evidence type="ECO:0000259" key="6">
    <source>
        <dbReference type="Pfam" id="PF03168"/>
    </source>
</evidence>
<feature type="domain" description="Late embryogenesis abundant protein LEA-2 subgroup" evidence="6">
    <location>
        <begin position="58"/>
        <end position="157"/>
    </location>
</feature>